<evidence type="ECO:0000313" key="2">
    <source>
        <dbReference type="Proteomes" id="UP000567922"/>
    </source>
</evidence>
<evidence type="ECO:0000313" key="1">
    <source>
        <dbReference type="EMBL" id="MBB3040141.1"/>
    </source>
</evidence>
<dbReference type="Proteomes" id="UP000567922">
    <property type="component" value="Unassembled WGS sequence"/>
</dbReference>
<accession>A0A839RWM1</accession>
<evidence type="ECO:0008006" key="3">
    <source>
        <dbReference type="Google" id="ProtNLM"/>
    </source>
</evidence>
<dbReference type="OrthoDB" id="4426435at2"/>
<organism evidence="1 2">
    <name type="scientific">Hoyosella altamirensis</name>
    <dbReference type="NCBI Taxonomy" id="616997"/>
    <lineage>
        <taxon>Bacteria</taxon>
        <taxon>Bacillati</taxon>
        <taxon>Actinomycetota</taxon>
        <taxon>Actinomycetes</taxon>
        <taxon>Mycobacteriales</taxon>
        <taxon>Hoyosellaceae</taxon>
        <taxon>Hoyosella</taxon>
    </lineage>
</organism>
<gene>
    <name evidence="1" type="ORF">FHU29_004636</name>
</gene>
<keyword evidence="2" id="KW-1185">Reference proteome</keyword>
<proteinExistence type="predicted"/>
<sequence length="134" mass="13448">MSNPTFRSGPYTFAATAPVEKFSVVTLGENGVSPCAADGVPFGAVTESAAPEMPSEPNNLQHGLPTSVAVHVSGAVPLRVADDVTAKVGDVVYTAAGGAVTTDGTDATRVGVVIKTGVLGGDLVRVHLTCPESN</sequence>
<dbReference type="AlphaFoldDB" id="A0A839RWM1"/>
<comment type="caution">
    <text evidence="1">The sequence shown here is derived from an EMBL/GenBank/DDBJ whole genome shotgun (WGS) entry which is preliminary data.</text>
</comment>
<name>A0A839RWM1_9ACTN</name>
<reference evidence="1 2" key="1">
    <citation type="submission" date="2020-08" db="EMBL/GenBank/DDBJ databases">
        <title>Sequencing the genomes of 1000 actinobacteria strains.</title>
        <authorList>
            <person name="Klenk H.-P."/>
        </authorList>
    </citation>
    <scope>NUCLEOTIDE SEQUENCE [LARGE SCALE GENOMIC DNA]</scope>
    <source>
        <strain evidence="1 2">DSM 45258</strain>
    </source>
</reference>
<protein>
    <recommendedName>
        <fullName evidence="3">DUF2190 domain-containing protein</fullName>
    </recommendedName>
</protein>
<dbReference type="RefSeq" id="WP_064442615.1">
    <property type="nucleotide sequence ID" value="NZ_BDDI01000030.1"/>
</dbReference>
<dbReference type="EMBL" id="JACHWS010000008">
    <property type="protein sequence ID" value="MBB3040141.1"/>
    <property type="molecule type" value="Genomic_DNA"/>
</dbReference>